<dbReference type="AlphaFoldDB" id="A0AAV7VMT1"/>
<protein>
    <submittedName>
        <fullName evidence="2">Uncharacterized protein</fullName>
    </submittedName>
</protein>
<feature type="region of interest" description="Disordered" evidence="1">
    <location>
        <begin position="90"/>
        <end position="113"/>
    </location>
</feature>
<evidence type="ECO:0000256" key="1">
    <source>
        <dbReference type="SAM" id="MobiDB-lite"/>
    </source>
</evidence>
<reference evidence="2" key="1">
    <citation type="journal article" date="2022" name="bioRxiv">
        <title>Sequencing and chromosome-scale assembly of the giantPleurodeles waltlgenome.</title>
        <authorList>
            <person name="Brown T."/>
            <person name="Elewa A."/>
            <person name="Iarovenko S."/>
            <person name="Subramanian E."/>
            <person name="Araus A.J."/>
            <person name="Petzold A."/>
            <person name="Susuki M."/>
            <person name="Suzuki K.-i.T."/>
            <person name="Hayashi T."/>
            <person name="Toyoda A."/>
            <person name="Oliveira C."/>
            <person name="Osipova E."/>
            <person name="Leigh N.D."/>
            <person name="Simon A."/>
            <person name="Yun M.H."/>
        </authorList>
    </citation>
    <scope>NUCLEOTIDE SEQUENCE</scope>
    <source>
        <strain evidence="2">20211129_DDA</strain>
        <tissue evidence="2">Liver</tissue>
    </source>
</reference>
<dbReference type="Proteomes" id="UP001066276">
    <property type="component" value="Chromosome 2_1"/>
</dbReference>
<keyword evidence="3" id="KW-1185">Reference proteome</keyword>
<comment type="caution">
    <text evidence="2">The sequence shown here is derived from an EMBL/GenBank/DDBJ whole genome shotgun (WGS) entry which is preliminary data.</text>
</comment>
<name>A0AAV7VMT1_PLEWA</name>
<evidence type="ECO:0000313" key="3">
    <source>
        <dbReference type="Proteomes" id="UP001066276"/>
    </source>
</evidence>
<sequence length="113" mass="12058">MRLLSGPGRSPWCKEVEAEPRKAARASLLLSLRLGPCSDQGNDLNLLMDQGNADRGRGGLVDVIASPLLSRANKTEIREFTLPDIDIDTDEVPGSTIVPPSIPAMPVVAQSNP</sequence>
<gene>
    <name evidence="2" type="ORF">NDU88_005181</name>
</gene>
<organism evidence="2 3">
    <name type="scientific">Pleurodeles waltl</name>
    <name type="common">Iberian ribbed newt</name>
    <dbReference type="NCBI Taxonomy" id="8319"/>
    <lineage>
        <taxon>Eukaryota</taxon>
        <taxon>Metazoa</taxon>
        <taxon>Chordata</taxon>
        <taxon>Craniata</taxon>
        <taxon>Vertebrata</taxon>
        <taxon>Euteleostomi</taxon>
        <taxon>Amphibia</taxon>
        <taxon>Batrachia</taxon>
        <taxon>Caudata</taxon>
        <taxon>Salamandroidea</taxon>
        <taxon>Salamandridae</taxon>
        <taxon>Pleurodelinae</taxon>
        <taxon>Pleurodeles</taxon>
    </lineage>
</organism>
<proteinExistence type="predicted"/>
<dbReference type="EMBL" id="JANPWB010000003">
    <property type="protein sequence ID" value="KAJ1201369.1"/>
    <property type="molecule type" value="Genomic_DNA"/>
</dbReference>
<evidence type="ECO:0000313" key="2">
    <source>
        <dbReference type="EMBL" id="KAJ1201369.1"/>
    </source>
</evidence>
<accession>A0AAV7VMT1</accession>